<proteinExistence type="predicted"/>
<feature type="transmembrane region" description="Helical" evidence="1">
    <location>
        <begin position="7"/>
        <end position="25"/>
    </location>
</feature>
<protein>
    <submittedName>
        <fullName evidence="2">DUF5325 family protein</fullName>
    </submittedName>
</protein>
<keyword evidence="1" id="KW-0472">Membrane</keyword>
<organism evidence="2 3">
    <name type="scientific">Alkalicoccus halolimnae</name>
    <dbReference type="NCBI Taxonomy" id="1667239"/>
    <lineage>
        <taxon>Bacteria</taxon>
        <taxon>Bacillati</taxon>
        <taxon>Bacillota</taxon>
        <taxon>Bacilli</taxon>
        <taxon>Bacillales</taxon>
        <taxon>Bacillaceae</taxon>
        <taxon>Alkalicoccus</taxon>
    </lineage>
</organism>
<dbReference type="Proteomes" id="UP000321816">
    <property type="component" value="Chromosome"/>
</dbReference>
<dbReference type="EMBL" id="CP144914">
    <property type="protein sequence ID" value="WWD78747.1"/>
    <property type="molecule type" value="Genomic_DNA"/>
</dbReference>
<keyword evidence="3" id="KW-1185">Reference proteome</keyword>
<keyword evidence="1" id="KW-1133">Transmembrane helix</keyword>
<dbReference type="KEGG" id="ahal:FTX54_009930"/>
<dbReference type="RefSeq" id="WP_147802441.1">
    <property type="nucleotide sequence ID" value="NZ_CP144914.1"/>
</dbReference>
<evidence type="ECO:0000256" key="1">
    <source>
        <dbReference type="SAM" id="Phobius"/>
    </source>
</evidence>
<accession>A0A5C7FM55</accession>
<keyword evidence="1" id="KW-0812">Transmembrane</keyword>
<reference evidence="2 3" key="1">
    <citation type="submission" date="2024-01" db="EMBL/GenBank/DDBJ databases">
        <title>Complete Genome Sequence of Alkalicoccus halolimnae BZ-SZ-XJ29T, a Moderately Halophilic Bacterium Isolated from a Salt Lake.</title>
        <authorList>
            <person name="Zhao B."/>
        </authorList>
    </citation>
    <scope>NUCLEOTIDE SEQUENCE [LARGE SCALE GENOMIC DNA]</scope>
    <source>
        <strain evidence="2 3">BZ-SZ-XJ29</strain>
    </source>
</reference>
<evidence type="ECO:0000313" key="2">
    <source>
        <dbReference type="EMBL" id="WWD78747.1"/>
    </source>
</evidence>
<evidence type="ECO:0000313" key="3">
    <source>
        <dbReference type="Proteomes" id="UP000321816"/>
    </source>
</evidence>
<dbReference type="Pfam" id="PF17259">
    <property type="entry name" value="DUF5325"/>
    <property type="match status" value="1"/>
</dbReference>
<name>A0A5C7FM55_9BACI</name>
<dbReference type="InterPro" id="IPR035211">
    <property type="entry name" value="DUF5325"/>
</dbReference>
<feature type="transmembrane region" description="Helical" evidence="1">
    <location>
        <begin position="31"/>
        <end position="49"/>
    </location>
</feature>
<sequence length="67" mass="7312">MRSFDIIFFMLAVGGTIGMIGLGIALAQLSFLLFIIFGGLLAGCVVYGFKRKKRLFGEGRYASESQN</sequence>
<dbReference type="AlphaFoldDB" id="A0A5C7FM55"/>
<dbReference type="OrthoDB" id="2974762at2"/>
<gene>
    <name evidence="2" type="ORF">FTX54_009930</name>
</gene>